<feature type="compositionally biased region" description="Polar residues" evidence="1">
    <location>
        <begin position="32"/>
        <end position="43"/>
    </location>
</feature>
<organism evidence="2">
    <name type="scientific">Ananas comosus var. bracteatus</name>
    <name type="common">red pineapple</name>
    <dbReference type="NCBI Taxonomy" id="296719"/>
    <lineage>
        <taxon>Eukaryota</taxon>
        <taxon>Viridiplantae</taxon>
        <taxon>Streptophyta</taxon>
        <taxon>Embryophyta</taxon>
        <taxon>Tracheophyta</taxon>
        <taxon>Spermatophyta</taxon>
        <taxon>Magnoliopsida</taxon>
        <taxon>Liliopsida</taxon>
        <taxon>Poales</taxon>
        <taxon>Bromeliaceae</taxon>
        <taxon>Bromelioideae</taxon>
        <taxon>Ananas</taxon>
    </lineage>
</organism>
<gene>
    <name evidence="2" type="ORF">CB5_LOCUS28142</name>
</gene>
<feature type="compositionally biased region" description="Polar residues" evidence="1">
    <location>
        <begin position="51"/>
        <end position="65"/>
    </location>
</feature>
<proteinExistence type="predicted"/>
<name>A0A6V7QPX0_ANACO</name>
<protein>
    <submittedName>
        <fullName evidence="2">Uncharacterized protein</fullName>
    </submittedName>
</protein>
<evidence type="ECO:0000256" key="1">
    <source>
        <dbReference type="SAM" id="MobiDB-lite"/>
    </source>
</evidence>
<reference evidence="2" key="1">
    <citation type="submission" date="2020-07" db="EMBL/GenBank/DDBJ databases">
        <authorList>
            <person name="Lin J."/>
        </authorList>
    </citation>
    <scope>NUCLEOTIDE SEQUENCE</scope>
</reference>
<accession>A0A6V7QPX0</accession>
<dbReference type="AlphaFoldDB" id="A0A6V7QPX0"/>
<evidence type="ECO:0000313" key="2">
    <source>
        <dbReference type="EMBL" id="CAD1844931.1"/>
    </source>
</evidence>
<sequence>MPHNTSCITDNDGAGNDQTMVVIFQAMKDQESQSQLLNSTKSESQTEDRTSNAITGTSTPDNITNDVFLSQNSLGRWNYMNDDINLLDDLQLEPLRSEANKPATCT</sequence>
<dbReference type="EMBL" id="LR862137">
    <property type="protein sequence ID" value="CAD1844931.1"/>
    <property type="molecule type" value="Genomic_DNA"/>
</dbReference>
<feature type="region of interest" description="Disordered" evidence="1">
    <location>
        <begin position="30"/>
        <end position="65"/>
    </location>
</feature>